<keyword evidence="1" id="KW-0472">Membrane</keyword>
<dbReference type="EMBL" id="UOFH01000103">
    <property type="protein sequence ID" value="VAW59737.1"/>
    <property type="molecule type" value="Genomic_DNA"/>
</dbReference>
<reference evidence="2" key="1">
    <citation type="submission" date="2018-06" db="EMBL/GenBank/DDBJ databases">
        <authorList>
            <person name="Zhirakovskaya E."/>
        </authorList>
    </citation>
    <scope>NUCLEOTIDE SEQUENCE</scope>
</reference>
<dbReference type="NCBIfam" id="TIGR03370">
    <property type="entry name" value="VPLPA-CTERM"/>
    <property type="match status" value="1"/>
</dbReference>
<dbReference type="InterPro" id="IPR022472">
    <property type="entry name" value="VPLPA-CTERM"/>
</dbReference>
<evidence type="ECO:0000313" key="2">
    <source>
        <dbReference type="EMBL" id="VAW59737.1"/>
    </source>
</evidence>
<sequence>MNNKMIKPLLTLTLISSSIIISTASASPISVLPDNNWYNFAMSRDAEGAATGCLVNTCLTPAPNSIFADAPAWTFSGPALFEVTDAFDTGDILDIYDNGVFVGTTSFSTVGLFDRNLNPDDALLDPNYSSGSFLFGAGDHSITIFNNIDTTQLGGAAYFRLSNVSPVPVPAALPLLLSGIVGLGLFSRRKKQ</sequence>
<name>A0A3B0X9Z7_9ZZZZ</name>
<keyword evidence="1" id="KW-0812">Transmembrane</keyword>
<gene>
    <name evidence="2" type="ORF">MNBD_GAMMA08-1490</name>
</gene>
<dbReference type="InterPro" id="IPR013424">
    <property type="entry name" value="Ice-binding_C"/>
</dbReference>
<evidence type="ECO:0000256" key="1">
    <source>
        <dbReference type="SAM" id="Phobius"/>
    </source>
</evidence>
<dbReference type="NCBIfam" id="TIGR02595">
    <property type="entry name" value="PEP_CTERM"/>
    <property type="match status" value="1"/>
</dbReference>
<keyword evidence="1" id="KW-1133">Transmembrane helix</keyword>
<accession>A0A3B0X9Z7</accession>
<evidence type="ECO:0008006" key="3">
    <source>
        <dbReference type="Google" id="ProtNLM"/>
    </source>
</evidence>
<feature type="transmembrane region" description="Helical" evidence="1">
    <location>
        <begin position="167"/>
        <end position="186"/>
    </location>
</feature>
<protein>
    <recommendedName>
        <fullName evidence="3">PEP-CTERM protein-sorting domain-containing protein</fullName>
    </recommendedName>
</protein>
<proteinExistence type="predicted"/>
<dbReference type="AlphaFoldDB" id="A0A3B0X9Z7"/>
<organism evidence="2">
    <name type="scientific">hydrothermal vent metagenome</name>
    <dbReference type="NCBI Taxonomy" id="652676"/>
    <lineage>
        <taxon>unclassified sequences</taxon>
        <taxon>metagenomes</taxon>
        <taxon>ecological metagenomes</taxon>
    </lineage>
</organism>